<name>A0ABQ8GRL7_9PEZI</name>
<dbReference type="PANTHER" id="PTHR43162">
    <property type="match status" value="1"/>
</dbReference>
<evidence type="ECO:0000313" key="1">
    <source>
        <dbReference type="EMBL" id="KAH7062677.1"/>
    </source>
</evidence>
<evidence type="ECO:0000313" key="2">
    <source>
        <dbReference type="Proteomes" id="UP000774617"/>
    </source>
</evidence>
<gene>
    <name evidence="1" type="ORF">B0J12DRAFT_695207</name>
</gene>
<dbReference type="Proteomes" id="UP000774617">
    <property type="component" value="Unassembled WGS sequence"/>
</dbReference>
<dbReference type="PANTHER" id="PTHR43162:SF1">
    <property type="entry name" value="PRESTALK A DIFFERENTIATION PROTEIN A"/>
    <property type="match status" value="1"/>
</dbReference>
<proteinExistence type="predicted"/>
<reference evidence="1 2" key="1">
    <citation type="journal article" date="2021" name="Nat. Commun.">
        <title>Genetic determinants of endophytism in the Arabidopsis root mycobiome.</title>
        <authorList>
            <person name="Mesny F."/>
            <person name="Miyauchi S."/>
            <person name="Thiergart T."/>
            <person name="Pickel B."/>
            <person name="Atanasova L."/>
            <person name="Karlsson M."/>
            <person name="Huettel B."/>
            <person name="Barry K.W."/>
            <person name="Haridas S."/>
            <person name="Chen C."/>
            <person name="Bauer D."/>
            <person name="Andreopoulos W."/>
            <person name="Pangilinan J."/>
            <person name="LaButti K."/>
            <person name="Riley R."/>
            <person name="Lipzen A."/>
            <person name="Clum A."/>
            <person name="Drula E."/>
            <person name="Henrissat B."/>
            <person name="Kohler A."/>
            <person name="Grigoriev I.V."/>
            <person name="Martin F.M."/>
            <person name="Hacquard S."/>
        </authorList>
    </citation>
    <scope>NUCLEOTIDE SEQUENCE [LARGE SCALE GENOMIC DNA]</scope>
    <source>
        <strain evidence="1 2">MPI-SDFR-AT-0080</strain>
    </source>
</reference>
<sequence length="127" mass="14172">MWRGVAARAGDRLRLHRAVAIVVYRNISEDWHQESISQQGNTSTACGGGDGRIPFCSAEDIAAVAFRALVDEKPNNMDYRILDPEMLIRDQLSAWEKLGRAISPSIENVKLTREQRENDYGRAPAGC</sequence>
<dbReference type="EMBL" id="JAGTJR010000003">
    <property type="protein sequence ID" value="KAH7062677.1"/>
    <property type="molecule type" value="Genomic_DNA"/>
</dbReference>
<dbReference type="Gene3D" id="3.40.50.720">
    <property type="entry name" value="NAD(P)-binding Rossmann-like Domain"/>
    <property type="match status" value="1"/>
</dbReference>
<dbReference type="InterPro" id="IPR051604">
    <property type="entry name" value="Ergot_Alk_Oxidoreductase"/>
</dbReference>
<protein>
    <submittedName>
        <fullName evidence="1">Uncharacterized protein</fullName>
    </submittedName>
</protein>
<keyword evidence="2" id="KW-1185">Reference proteome</keyword>
<dbReference type="Gene3D" id="3.90.25.10">
    <property type="entry name" value="UDP-galactose 4-epimerase, domain 1"/>
    <property type="match status" value="1"/>
</dbReference>
<accession>A0ABQ8GRL7</accession>
<comment type="caution">
    <text evidence="1">The sequence shown here is derived from an EMBL/GenBank/DDBJ whole genome shotgun (WGS) entry which is preliminary data.</text>
</comment>
<organism evidence="1 2">
    <name type="scientific">Macrophomina phaseolina</name>
    <dbReference type="NCBI Taxonomy" id="35725"/>
    <lineage>
        <taxon>Eukaryota</taxon>
        <taxon>Fungi</taxon>
        <taxon>Dikarya</taxon>
        <taxon>Ascomycota</taxon>
        <taxon>Pezizomycotina</taxon>
        <taxon>Dothideomycetes</taxon>
        <taxon>Dothideomycetes incertae sedis</taxon>
        <taxon>Botryosphaeriales</taxon>
        <taxon>Botryosphaeriaceae</taxon>
        <taxon>Macrophomina</taxon>
    </lineage>
</organism>